<dbReference type="AlphaFoldDB" id="A0A4D7AXQ0"/>
<dbReference type="InterPro" id="IPR013216">
    <property type="entry name" value="Methyltransf_11"/>
</dbReference>
<keyword evidence="3" id="KW-1185">Reference proteome</keyword>
<dbReference type="CDD" id="cd02440">
    <property type="entry name" value="AdoMet_MTases"/>
    <property type="match status" value="1"/>
</dbReference>
<dbReference type="SUPFAM" id="SSF53335">
    <property type="entry name" value="S-adenosyl-L-methionine-dependent methyltransferases"/>
    <property type="match status" value="1"/>
</dbReference>
<evidence type="ECO:0000313" key="3">
    <source>
        <dbReference type="Proteomes" id="UP000298781"/>
    </source>
</evidence>
<dbReference type="GO" id="GO:0008757">
    <property type="term" value="F:S-adenosylmethionine-dependent methyltransferase activity"/>
    <property type="evidence" value="ECO:0007669"/>
    <property type="project" value="InterPro"/>
</dbReference>
<dbReference type="Gene3D" id="3.40.50.150">
    <property type="entry name" value="Vaccinia Virus protein VP39"/>
    <property type="match status" value="1"/>
</dbReference>
<dbReference type="GO" id="GO:0032259">
    <property type="term" value="P:methylation"/>
    <property type="evidence" value="ECO:0007669"/>
    <property type="project" value="UniProtKB-KW"/>
</dbReference>
<dbReference type="Pfam" id="PF08241">
    <property type="entry name" value="Methyltransf_11"/>
    <property type="match status" value="1"/>
</dbReference>
<dbReference type="RefSeq" id="WP_136959140.1">
    <property type="nucleotide sequence ID" value="NZ_CP039690.1"/>
</dbReference>
<keyword evidence="2" id="KW-0808">Transferase</keyword>
<evidence type="ECO:0000313" key="2">
    <source>
        <dbReference type="EMBL" id="QCI63683.1"/>
    </source>
</evidence>
<dbReference type="Proteomes" id="UP000298781">
    <property type="component" value="Chromosome"/>
</dbReference>
<dbReference type="PANTHER" id="PTHR42912:SF80">
    <property type="entry name" value="METHYLTRANSFERASE DOMAIN-CONTAINING PROTEIN"/>
    <property type="match status" value="1"/>
</dbReference>
<evidence type="ECO:0000259" key="1">
    <source>
        <dbReference type="Pfam" id="PF08241"/>
    </source>
</evidence>
<protein>
    <submittedName>
        <fullName evidence="2">Class I SAM-dependent methyltransferase</fullName>
    </submittedName>
</protein>
<sequence length="220" mass="23344">MAAAELDTQSIQKAYARWAPIYDTLFGSITITGRKAAVAAATEVGGRILEVGVGTGIALPDYGRNCRVIGFDLSFDMLKIARKRVDDGLPHVEGILQMDAGRLAFADASFDCVVAMYLITVVPDPEGVMRELNRVCKPGGEVILVNHFAAEGGVRALIEKAAAPFGDKLGWHPDFPFSRVTGEAELTVVEKRSAGFGGLFTLVRFKKAGQDAAVAATATG</sequence>
<reference evidence="2 3" key="1">
    <citation type="submission" date="2019-04" db="EMBL/GenBank/DDBJ databases">
        <title>Phreatobacter aquaticus sp. nov.</title>
        <authorList>
            <person name="Choi A."/>
        </authorList>
    </citation>
    <scope>NUCLEOTIDE SEQUENCE [LARGE SCALE GENOMIC DNA]</scope>
    <source>
        <strain evidence="2 3">KCTC 52518</strain>
    </source>
</reference>
<dbReference type="InterPro" id="IPR029063">
    <property type="entry name" value="SAM-dependent_MTases_sf"/>
</dbReference>
<dbReference type="PANTHER" id="PTHR42912">
    <property type="entry name" value="METHYLTRANSFERASE"/>
    <property type="match status" value="1"/>
</dbReference>
<name>A0A4D7AXQ0_9HYPH</name>
<dbReference type="OrthoDB" id="9777830at2"/>
<dbReference type="KEGG" id="pstg:E8M01_05175"/>
<keyword evidence="2" id="KW-0489">Methyltransferase</keyword>
<feature type="domain" description="Methyltransferase type 11" evidence="1">
    <location>
        <begin position="49"/>
        <end position="143"/>
    </location>
</feature>
<organism evidence="2 3">
    <name type="scientific">Phreatobacter stygius</name>
    <dbReference type="NCBI Taxonomy" id="1940610"/>
    <lineage>
        <taxon>Bacteria</taxon>
        <taxon>Pseudomonadati</taxon>
        <taxon>Pseudomonadota</taxon>
        <taxon>Alphaproteobacteria</taxon>
        <taxon>Hyphomicrobiales</taxon>
        <taxon>Phreatobacteraceae</taxon>
        <taxon>Phreatobacter</taxon>
    </lineage>
</organism>
<proteinExistence type="predicted"/>
<gene>
    <name evidence="2" type="ORF">E8M01_05175</name>
</gene>
<dbReference type="EMBL" id="CP039690">
    <property type="protein sequence ID" value="QCI63683.1"/>
    <property type="molecule type" value="Genomic_DNA"/>
</dbReference>
<accession>A0A4D7AXQ0</accession>
<dbReference type="InterPro" id="IPR050508">
    <property type="entry name" value="Methyltransf_Superfamily"/>
</dbReference>